<comment type="similarity">
    <text evidence="1">Belongs to the herpesviridae UL96 family.</text>
</comment>
<evidence type="ECO:0000313" key="2">
    <source>
        <dbReference type="EMBL" id="AFK83933.1"/>
    </source>
</evidence>
<protein>
    <submittedName>
        <fullName evidence="2">B96</fullName>
    </submittedName>
</protein>
<dbReference type="RefSeq" id="YP_010797121.1">
    <property type="nucleotide sequence ID" value="NC_076129.1"/>
</dbReference>
<dbReference type="EMBL" id="JQ805139">
    <property type="protein sequence ID" value="AFK83933.1"/>
    <property type="molecule type" value="Genomic_DNA"/>
</dbReference>
<dbReference type="Proteomes" id="UP000103899">
    <property type="component" value="Segment"/>
</dbReference>
<keyword evidence="3" id="KW-1185">Reference proteome</keyword>
<evidence type="ECO:0000313" key="3">
    <source>
        <dbReference type="Proteomes" id="UP000103899"/>
    </source>
</evidence>
<evidence type="ECO:0000256" key="1">
    <source>
        <dbReference type="ARBA" id="ARBA00009912"/>
    </source>
</evidence>
<dbReference type="Pfam" id="PF10867">
    <property type="entry name" value="DUF2664"/>
    <property type="match status" value="1"/>
</dbReference>
<dbReference type="GeneID" id="80534824"/>
<dbReference type="InterPro" id="IPR022614">
    <property type="entry name" value="Herpesvirus_UL96"/>
</dbReference>
<proteinExistence type="inferred from homology"/>
<organism evidence="2 3">
    <name type="scientific">miniopterid betaherpesvirus 1</name>
    <dbReference type="NCBI Taxonomy" id="3070189"/>
    <lineage>
        <taxon>Viruses</taxon>
        <taxon>Duplodnaviria</taxon>
        <taxon>Heunggongvirae</taxon>
        <taxon>Peploviricota</taxon>
        <taxon>Herviviricetes</taxon>
        <taxon>Herpesvirales</taxon>
        <taxon>Orthoherpesviridae</taxon>
        <taxon>Betaherpesvirinae</taxon>
        <taxon>Quwivirus</taxon>
        <taxon>Quwivirus miniopteridbeta1</taxon>
    </lineage>
</organism>
<sequence length="121" mass="13302">MTSDKDMLKEAMKLKLAQKHQEFVSDKLGEDHPLTAVEQVRVARVASDANLSSTRALSVDLAKLLLRQRAEIKKQTAELRGLSAIGVDEVVDSLTELKDAVEDVKETVLSSLRDICPASED</sequence>
<accession>I3VQ89</accession>
<dbReference type="KEGG" id="vg:80534824"/>
<name>I3VQ89_9BETA</name>
<reference evidence="2 3" key="1">
    <citation type="journal article" date="2012" name="J. Virol.">
        <title>A Novel Bat Herpesvirus Encodes Homologues of Major Histocompatibility Complex Classes I and II, C-Type Lectin, and a Unique Family of Immune-Related Genes.</title>
        <authorList>
            <person name="Zhang H."/>
            <person name="Todd S."/>
            <person name="Tachedjian M."/>
            <person name="Barr J.A."/>
            <person name="Luo M."/>
            <person name="Yu M."/>
            <person name="Marsh G.A."/>
            <person name="Crameri G."/>
            <person name="Wang L.F."/>
        </authorList>
    </citation>
    <scope>NUCLEOTIDE SEQUENCE [LARGE SCALE GENOMIC DNA]</scope>
    <source>
        <strain evidence="2">B7D8</strain>
    </source>
</reference>